<dbReference type="GO" id="GO:0008448">
    <property type="term" value="F:N-acetylglucosamine-6-phosphate deacetylase activity"/>
    <property type="evidence" value="ECO:0007669"/>
    <property type="project" value="UniProtKB-EC"/>
</dbReference>
<dbReference type="SUPFAM" id="SSF51556">
    <property type="entry name" value="Metallo-dependent hydrolases"/>
    <property type="match status" value="1"/>
</dbReference>
<comment type="cofactor">
    <cofactor evidence="8">
        <name>a divalent metal cation</name>
        <dbReference type="ChEBI" id="CHEBI:60240"/>
    </cofactor>
    <text evidence="8">Binds 1 divalent metal cation per subunit.</text>
</comment>
<feature type="binding site" evidence="8">
    <location>
        <position position="227"/>
    </location>
    <ligand>
        <name>Zn(2+)</name>
        <dbReference type="ChEBI" id="CHEBI:29105"/>
    </ligand>
</feature>
<reference evidence="10" key="1">
    <citation type="submission" date="2007-11" db="EMBL/GenBank/DDBJ databases">
        <authorList>
            <person name="Fulton L."/>
            <person name="Clifton S."/>
            <person name="Fulton B."/>
            <person name="Xu J."/>
            <person name="Minx P."/>
            <person name="Pepin K.H."/>
            <person name="Johnson M."/>
            <person name="Thiruvilangam P."/>
            <person name="Bhonagiri V."/>
            <person name="Nash W.E."/>
            <person name="Mardis E.R."/>
            <person name="Wilson R.K."/>
        </authorList>
    </citation>
    <scope>NUCLEOTIDE SEQUENCE [LARGE SCALE GENOMIC DNA]</scope>
    <source>
        <strain evidence="10">DSM 1402</strain>
    </source>
</reference>
<accession>B0N6C2</accession>
<dbReference type="SUPFAM" id="SSF51338">
    <property type="entry name" value="Composite domain of metallo-dependent hydrolases"/>
    <property type="match status" value="1"/>
</dbReference>
<dbReference type="EMBL" id="ABFX02000008">
    <property type="protein sequence ID" value="EDS17360.1"/>
    <property type="molecule type" value="Genomic_DNA"/>
</dbReference>
<organism evidence="10 11">
    <name type="scientific">Thomasclavelia ramosa DSM 1402</name>
    <dbReference type="NCBI Taxonomy" id="445974"/>
    <lineage>
        <taxon>Bacteria</taxon>
        <taxon>Bacillati</taxon>
        <taxon>Bacillota</taxon>
        <taxon>Erysipelotrichia</taxon>
        <taxon>Erysipelotrichales</taxon>
        <taxon>Coprobacillaceae</taxon>
        <taxon>Thomasclavelia</taxon>
    </lineage>
</organism>
<comment type="similarity">
    <text evidence="1 5">Belongs to the metallo-dependent hydrolases superfamily. NagA family.</text>
</comment>
<keyword evidence="2 8" id="KW-0479">Metal-binding</keyword>
<feature type="binding site" evidence="7">
    <location>
        <position position="261"/>
    </location>
    <ligand>
        <name>substrate</name>
    </ligand>
</feature>
<proteinExistence type="inferred from homology"/>
<keyword evidence="4 5" id="KW-0119">Carbohydrate metabolism</keyword>
<sequence>MWKHMYLYGKRGHDMKTLIKNGIVILDGIKRLNNGAVMIEGGKITGIYKDYEGLEADSVIDVQNNYIIPGLLDTHTHGAMGYDFNKYSSKQELEIISDSLLDEGVTGFNASIVCESHHDTLNLLQMYEGNTPDNLIGVHLEGPYLNIKNKGVMKEEHLRLVNFDEFNQYISTCRKVNAMTIAPELPNALELINYASNHGYVMNVGHSSASAKEVKKAQAYGAKGITHLYNAMSQHLHRDPGVVTGAILSDLMCELIVDGFHIDKDVIRATYKAIGKERIILITDANPCKGLPDGQYHFSGKDIVIVGGHATVKETGRIAGSTLGLNEACANMMRYCDCSIDDAVLMAAVNPAKLYGLKQGKIEIGYQGDIVVIDKEFTILAVINRGIIKRNKFI</sequence>
<feature type="binding site" evidence="8">
    <location>
        <position position="206"/>
    </location>
    <ligand>
        <name>Zn(2+)</name>
        <dbReference type="ChEBI" id="CHEBI:29105"/>
    </ligand>
</feature>
<evidence type="ECO:0000256" key="3">
    <source>
        <dbReference type="ARBA" id="ARBA00022801"/>
    </source>
</evidence>
<feature type="domain" description="Amidohydrolase-related" evidence="9">
    <location>
        <begin position="66"/>
        <end position="381"/>
    </location>
</feature>
<evidence type="ECO:0000256" key="5">
    <source>
        <dbReference type="PIRNR" id="PIRNR038994"/>
    </source>
</evidence>
<evidence type="ECO:0000256" key="8">
    <source>
        <dbReference type="PIRSR" id="PIRSR038994-3"/>
    </source>
</evidence>
<dbReference type="EC" id="3.5.1.25" evidence="10"/>
<dbReference type="eggNOG" id="COG1820">
    <property type="taxonomic scope" value="Bacteria"/>
</dbReference>
<evidence type="ECO:0000256" key="4">
    <source>
        <dbReference type="ARBA" id="ARBA00023277"/>
    </source>
</evidence>
<dbReference type="Gene3D" id="3.20.20.140">
    <property type="entry name" value="Metal-dependent hydrolases"/>
    <property type="match status" value="1"/>
</dbReference>
<feature type="binding site" evidence="7">
    <location>
        <position position="152"/>
    </location>
    <ligand>
        <name>substrate</name>
    </ligand>
</feature>
<dbReference type="HOGENOM" id="CLU_032482_2_2_9"/>
<dbReference type="PANTHER" id="PTHR11113:SF14">
    <property type="entry name" value="N-ACETYLGLUCOSAMINE-6-PHOSPHATE DEACETYLASE"/>
    <property type="match status" value="1"/>
</dbReference>
<evidence type="ECO:0000313" key="10">
    <source>
        <dbReference type="EMBL" id="EDS17360.1"/>
    </source>
</evidence>
<evidence type="ECO:0000256" key="6">
    <source>
        <dbReference type="PIRSR" id="PIRSR038994-1"/>
    </source>
</evidence>
<dbReference type="InterPro" id="IPR011059">
    <property type="entry name" value="Metal-dep_hydrolase_composite"/>
</dbReference>
<dbReference type="PANTHER" id="PTHR11113">
    <property type="entry name" value="N-ACETYLGLUCOSAMINE-6-PHOSPHATE DEACETYLASE"/>
    <property type="match status" value="1"/>
</dbReference>
<dbReference type="InterPro" id="IPR006680">
    <property type="entry name" value="Amidohydro-rel"/>
</dbReference>
<dbReference type="InterPro" id="IPR032466">
    <property type="entry name" value="Metal_Hydrolase"/>
</dbReference>
<name>B0N6C2_9FIRM</name>
<keyword evidence="11" id="KW-1185">Reference proteome</keyword>
<evidence type="ECO:0000313" key="11">
    <source>
        <dbReference type="Proteomes" id="UP000005798"/>
    </source>
</evidence>
<reference evidence="10" key="2">
    <citation type="submission" date="2014-06" db="EMBL/GenBank/DDBJ databases">
        <title>Draft genome sequence of Clostridium ramosum(DSM 1402).</title>
        <authorList>
            <person name="Sudarsanam P."/>
            <person name="Ley R."/>
            <person name="Guruge J."/>
            <person name="Turnbaugh P.J."/>
            <person name="Mahowald M."/>
            <person name="Liep D."/>
            <person name="Gordon J."/>
        </authorList>
    </citation>
    <scope>NUCLEOTIDE SEQUENCE</scope>
    <source>
        <strain evidence="10">DSM 1402</strain>
    </source>
</reference>
<feature type="binding site" evidence="7">
    <location>
        <begin position="318"/>
        <end position="320"/>
    </location>
    <ligand>
        <name>substrate</name>
    </ligand>
</feature>
<evidence type="ECO:0000256" key="2">
    <source>
        <dbReference type="ARBA" id="ARBA00022723"/>
    </source>
</evidence>
<dbReference type="InterPro" id="IPR003764">
    <property type="entry name" value="GlcNAc_6-P_deAcase"/>
</dbReference>
<feature type="binding site" evidence="7">
    <location>
        <begin position="230"/>
        <end position="231"/>
    </location>
    <ligand>
        <name>substrate</name>
    </ligand>
</feature>
<evidence type="ECO:0000256" key="7">
    <source>
        <dbReference type="PIRSR" id="PIRSR038994-2"/>
    </source>
</evidence>
<gene>
    <name evidence="10" type="primary">nagA</name>
    <name evidence="10" type="ORF">CLORAM_02143</name>
</gene>
<feature type="binding site" evidence="7">
    <location>
        <position position="238"/>
    </location>
    <ligand>
        <name>substrate</name>
    </ligand>
</feature>
<feature type="active site" description="Proton donor/acceptor" evidence="6">
    <location>
        <position position="284"/>
    </location>
</feature>
<dbReference type="AlphaFoldDB" id="B0N6C2"/>
<dbReference type="Proteomes" id="UP000005798">
    <property type="component" value="Unassembled WGS sequence"/>
</dbReference>
<dbReference type="PIRSF" id="PIRSF038994">
    <property type="entry name" value="NagA"/>
    <property type="match status" value="1"/>
</dbReference>
<evidence type="ECO:0000259" key="9">
    <source>
        <dbReference type="Pfam" id="PF01979"/>
    </source>
</evidence>
<dbReference type="Pfam" id="PF01979">
    <property type="entry name" value="Amidohydro_1"/>
    <property type="match status" value="1"/>
</dbReference>
<keyword evidence="3 5" id="KW-0378">Hydrolase</keyword>
<dbReference type="Gene3D" id="2.30.40.10">
    <property type="entry name" value="Urease, subunit C, domain 1"/>
    <property type="match status" value="1"/>
</dbReference>
<dbReference type="NCBIfam" id="TIGR00221">
    <property type="entry name" value="nagA"/>
    <property type="match status" value="1"/>
</dbReference>
<feature type="binding site" evidence="8">
    <location>
        <position position="141"/>
    </location>
    <ligand>
        <name>Zn(2+)</name>
        <dbReference type="ChEBI" id="CHEBI:29105"/>
    </ligand>
</feature>
<evidence type="ECO:0000256" key="1">
    <source>
        <dbReference type="ARBA" id="ARBA00010716"/>
    </source>
</evidence>
<dbReference type="GO" id="GO:0006046">
    <property type="term" value="P:N-acetylglucosamine catabolic process"/>
    <property type="evidence" value="ECO:0007669"/>
    <property type="project" value="TreeGrafter"/>
</dbReference>
<dbReference type="GO" id="GO:0046872">
    <property type="term" value="F:metal ion binding"/>
    <property type="evidence" value="ECO:0007669"/>
    <property type="project" value="UniProtKB-KW"/>
</dbReference>
<dbReference type="RefSeq" id="WP_003537896.1">
    <property type="nucleotide sequence ID" value="NZ_CP036346.1"/>
</dbReference>
<comment type="caution">
    <text evidence="10">The sequence shown here is derived from an EMBL/GenBank/DDBJ whole genome shotgun (WGS) entry which is preliminary data.</text>
</comment>
<protein>
    <submittedName>
        <fullName evidence="10">N-acetylglucosamine-6-phosphate deacetylase</fullName>
        <ecNumber evidence="10">3.5.1.25</ecNumber>
    </submittedName>
</protein>